<dbReference type="OrthoDB" id="5215637at2759"/>
<dbReference type="EMBL" id="ML991902">
    <property type="protein sequence ID" value="KAF2228653.1"/>
    <property type="molecule type" value="Genomic_DNA"/>
</dbReference>
<evidence type="ECO:0000313" key="4">
    <source>
        <dbReference type="Proteomes" id="UP000800092"/>
    </source>
</evidence>
<protein>
    <submittedName>
        <fullName evidence="3">Uncharacterized protein</fullName>
    </submittedName>
</protein>
<keyword evidence="2" id="KW-0812">Transmembrane</keyword>
<reference evidence="3" key="1">
    <citation type="journal article" date="2020" name="Stud. Mycol.">
        <title>101 Dothideomycetes genomes: a test case for predicting lifestyles and emergence of pathogens.</title>
        <authorList>
            <person name="Haridas S."/>
            <person name="Albert R."/>
            <person name="Binder M."/>
            <person name="Bloem J."/>
            <person name="Labutti K."/>
            <person name="Salamov A."/>
            <person name="Andreopoulos B."/>
            <person name="Baker S."/>
            <person name="Barry K."/>
            <person name="Bills G."/>
            <person name="Bluhm B."/>
            <person name="Cannon C."/>
            <person name="Castanera R."/>
            <person name="Culley D."/>
            <person name="Daum C."/>
            <person name="Ezra D."/>
            <person name="Gonzalez J."/>
            <person name="Henrissat B."/>
            <person name="Kuo A."/>
            <person name="Liang C."/>
            <person name="Lipzen A."/>
            <person name="Lutzoni F."/>
            <person name="Magnuson J."/>
            <person name="Mondo S."/>
            <person name="Nolan M."/>
            <person name="Ohm R."/>
            <person name="Pangilinan J."/>
            <person name="Park H.-J."/>
            <person name="Ramirez L."/>
            <person name="Alfaro M."/>
            <person name="Sun H."/>
            <person name="Tritt A."/>
            <person name="Yoshinaga Y."/>
            <person name="Zwiers L.-H."/>
            <person name="Turgeon B."/>
            <person name="Goodwin S."/>
            <person name="Spatafora J."/>
            <person name="Crous P."/>
            <person name="Grigoriev I."/>
        </authorList>
    </citation>
    <scope>NUCLEOTIDE SEQUENCE</scope>
    <source>
        <strain evidence="3">Tuck. ex Michener</strain>
    </source>
</reference>
<feature type="region of interest" description="Disordered" evidence="1">
    <location>
        <begin position="137"/>
        <end position="172"/>
    </location>
</feature>
<feature type="region of interest" description="Disordered" evidence="1">
    <location>
        <begin position="247"/>
        <end position="289"/>
    </location>
</feature>
<sequence>MAGSINCFQHVNGSILNESAFAGMNIPCMPLKNTHTVSLCCREGHTCYSNQFCGFQPTVPGESGWYIAGCTDPSWGSGCPSNCGYWQCCGDDSEGHANCGKPLLASFSAPAPQDLVSTYSLPGDLHDLQSWELWSTPSTQETTTLSEPSGPISVSHTAKSSISNPPAPSSVLSRAESAGIGISVGIAGILIGTAAILFLQVLQRRRRQTQEVREPNVERARAEAFGIPIVEMEHAPRITEMPEAQHFSQELHGDQGVPRNSKNLATELGRGQTPIERPPSKAQSQERKE</sequence>
<name>A0A6A6GTL5_VIRVR</name>
<dbReference type="AlphaFoldDB" id="A0A6A6GTL5"/>
<dbReference type="Proteomes" id="UP000800092">
    <property type="component" value="Unassembled WGS sequence"/>
</dbReference>
<keyword evidence="2" id="KW-1133">Transmembrane helix</keyword>
<keyword evidence="2" id="KW-0472">Membrane</keyword>
<feature type="compositionally biased region" description="Polar residues" evidence="1">
    <location>
        <begin position="137"/>
        <end position="164"/>
    </location>
</feature>
<evidence type="ECO:0000256" key="1">
    <source>
        <dbReference type="SAM" id="MobiDB-lite"/>
    </source>
</evidence>
<proteinExistence type="predicted"/>
<accession>A0A6A6GTL5</accession>
<feature type="transmembrane region" description="Helical" evidence="2">
    <location>
        <begin position="178"/>
        <end position="199"/>
    </location>
</feature>
<keyword evidence="4" id="KW-1185">Reference proteome</keyword>
<evidence type="ECO:0000313" key="3">
    <source>
        <dbReference type="EMBL" id="KAF2228653.1"/>
    </source>
</evidence>
<gene>
    <name evidence="3" type="ORF">EV356DRAFT_571718</name>
</gene>
<organism evidence="3 4">
    <name type="scientific">Viridothelium virens</name>
    <name type="common">Speckled blister lichen</name>
    <name type="synonym">Trypethelium virens</name>
    <dbReference type="NCBI Taxonomy" id="1048519"/>
    <lineage>
        <taxon>Eukaryota</taxon>
        <taxon>Fungi</taxon>
        <taxon>Dikarya</taxon>
        <taxon>Ascomycota</taxon>
        <taxon>Pezizomycotina</taxon>
        <taxon>Dothideomycetes</taxon>
        <taxon>Dothideomycetes incertae sedis</taxon>
        <taxon>Trypetheliales</taxon>
        <taxon>Trypetheliaceae</taxon>
        <taxon>Viridothelium</taxon>
    </lineage>
</organism>
<evidence type="ECO:0000256" key="2">
    <source>
        <dbReference type="SAM" id="Phobius"/>
    </source>
</evidence>